<feature type="domain" description="SCP" evidence="3">
    <location>
        <begin position="124"/>
        <end position="276"/>
    </location>
</feature>
<feature type="chain" id="PRO_5044296146" evidence="2">
    <location>
        <begin position="18"/>
        <end position="295"/>
    </location>
</feature>
<accession>A0AB34G5T2</accession>
<gene>
    <name evidence="4" type="ORF">O9K51_01652</name>
</gene>
<evidence type="ECO:0000313" key="4">
    <source>
        <dbReference type="EMBL" id="KAJ6446879.1"/>
    </source>
</evidence>
<dbReference type="PANTHER" id="PTHR10334">
    <property type="entry name" value="CYSTEINE-RICH SECRETORY PROTEIN-RELATED"/>
    <property type="match status" value="1"/>
</dbReference>
<feature type="region of interest" description="Disordered" evidence="1">
    <location>
        <begin position="56"/>
        <end position="127"/>
    </location>
</feature>
<dbReference type="EMBL" id="JAQHRD010000001">
    <property type="protein sequence ID" value="KAJ6446879.1"/>
    <property type="molecule type" value="Genomic_DNA"/>
</dbReference>
<dbReference type="InterPro" id="IPR035940">
    <property type="entry name" value="CAP_sf"/>
</dbReference>
<name>A0AB34G5T2_9HYPO</name>
<dbReference type="SMART" id="SM00198">
    <property type="entry name" value="SCP"/>
    <property type="match status" value="1"/>
</dbReference>
<dbReference type="InterPro" id="IPR014044">
    <property type="entry name" value="CAP_dom"/>
</dbReference>
<dbReference type="FunFam" id="3.40.33.10:FF:000018">
    <property type="entry name" value="SCP-like extracellular protein, putative"/>
    <property type="match status" value="1"/>
</dbReference>
<dbReference type="AlphaFoldDB" id="A0AB34G5T2"/>
<dbReference type="Pfam" id="PF00188">
    <property type="entry name" value="CAP"/>
    <property type="match status" value="1"/>
</dbReference>
<feature type="compositionally biased region" description="Pro residues" evidence="1">
    <location>
        <begin position="63"/>
        <end position="76"/>
    </location>
</feature>
<dbReference type="Gene3D" id="3.40.33.10">
    <property type="entry name" value="CAP"/>
    <property type="match status" value="1"/>
</dbReference>
<sequence length="295" mass="31345">MKSSLFLAAASAILASASPLRKRAMHTDWVYEVVTVTVTAGEAAAAPTAIFVENKQHTHKPKPTPTYVPPPPPPVSKPETTTQAPPPPPPPQTTTSVAKQPAPEPKPTTAAQPAPSSPPPSDGSYESTMLYRHNIHRSNHSAPDLTWDSTLAQYAANTANSCVFEHDMNQGSGGYGQNLASWGTSGTLDDSSRVNTAAAGVSNQWYNSEMSNWQFYGQANPPSSSDLHEWGHFTQVVWKGATKVGCATVKCAAGTVLSMNSWYTVCNYNPPGNYGGEYGTNVLPPLGKSTSSINM</sequence>
<feature type="signal peptide" evidence="2">
    <location>
        <begin position="1"/>
        <end position="17"/>
    </location>
</feature>
<evidence type="ECO:0000313" key="5">
    <source>
        <dbReference type="Proteomes" id="UP001163105"/>
    </source>
</evidence>
<protein>
    <submittedName>
        <fullName evidence="4">SCP-like extracellular protein</fullName>
    </submittedName>
</protein>
<dbReference type="PRINTS" id="PR00837">
    <property type="entry name" value="V5TPXLIKE"/>
</dbReference>
<feature type="compositionally biased region" description="Low complexity" evidence="1">
    <location>
        <begin position="93"/>
        <end position="114"/>
    </location>
</feature>
<comment type="caution">
    <text evidence="4">The sequence shown here is derived from an EMBL/GenBank/DDBJ whole genome shotgun (WGS) entry which is preliminary data.</text>
</comment>
<organism evidence="4 5">
    <name type="scientific">Purpureocillium lavendulum</name>
    <dbReference type="NCBI Taxonomy" id="1247861"/>
    <lineage>
        <taxon>Eukaryota</taxon>
        <taxon>Fungi</taxon>
        <taxon>Dikarya</taxon>
        <taxon>Ascomycota</taxon>
        <taxon>Pezizomycotina</taxon>
        <taxon>Sordariomycetes</taxon>
        <taxon>Hypocreomycetidae</taxon>
        <taxon>Hypocreales</taxon>
        <taxon>Ophiocordycipitaceae</taxon>
        <taxon>Purpureocillium</taxon>
    </lineage>
</organism>
<keyword evidence="5" id="KW-1185">Reference proteome</keyword>
<reference evidence="4" key="1">
    <citation type="submission" date="2023-01" db="EMBL/GenBank/DDBJ databases">
        <title>The growth and conidiation of Purpureocillium lavendulum are regulated by nitrogen source and histone H3K14 acetylation.</title>
        <authorList>
            <person name="Tang P."/>
            <person name="Han J."/>
            <person name="Zhang C."/>
            <person name="Tang P."/>
            <person name="Qi F."/>
            <person name="Zhang K."/>
            <person name="Liang L."/>
        </authorList>
    </citation>
    <scope>NUCLEOTIDE SEQUENCE</scope>
    <source>
        <strain evidence="4">YMF1.00683</strain>
    </source>
</reference>
<keyword evidence="2" id="KW-0732">Signal</keyword>
<proteinExistence type="predicted"/>
<dbReference type="InterPro" id="IPR001283">
    <property type="entry name" value="CRISP-related"/>
</dbReference>
<dbReference type="Proteomes" id="UP001163105">
    <property type="component" value="Unassembled WGS sequence"/>
</dbReference>
<evidence type="ECO:0000259" key="3">
    <source>
        <dbReference type="SMART" id="SM00198"/>
    </source>
</evidence>
<evidence type="ECO:0000256" key="1">
    <source>
        <dbReference type="SAM" id="MobiDB-lite"/>
    </source>
</evidence>
<evidence type="ECO:0000256" key="2">
    <source>
        <dbReference type="SAM" id="SignalP"/>
    </source>
</evidence>
<dbReference type="SUPFAM" id="SSF55797">
    <property type="entry name" value="PR-1-like"/>
    <property type="match status" value="1"/>
</dbReference>